<evidence type="ECO:0000313" key="4">
    <source>
        <dbReference type="Proteomes" id="UP000283644"/>
    </source>
</evidence>
<comment type="caution">
    <text evidence="3">The sequence shown here is derived from an EMBL/GenBank/DDBJ whole genome shotgun (WGS) entry which is preliminary data.</text>
</comment>
<keyword evidence="1 3" id="KW-0238">DNA-binding</keyword>
<name>A0A417Y1Q3_9ACTN</name>
<protein>
    <submittedName>
        <fullName evidence="3">AbrB/MazE/SpoVT family DNA-binding domain-containing protein</fullName>
    </submittedName>
</protein>
<dbReference type="GO" id="GO:0003677">
    <property type="term" value="F:DNA binding"/>
    <property type="evidence" value="ECO:0007669"/>
    <property type="project" value="UniProtKB-UniRule"/>
</dbReference>
<dbReference type="Pfam" id="PF04014">
    <property type="entry name" value="MazE_antitoxin"/>
    <property type="match status" value="1"/>
</dbReference>
<dbReference type="InterPro" id="IPR037914">
    <property type="entry name" value="SpoVT-AbrB_sf"/>
</dbReference>
<evidence type="ECO:0000313" key="3">
    <source>
        <dbReference type="EMBL" id="RHW26487.1"/>
    </source>
</evidence>
<dbReference type="SUPFAM" id="SSF89447">
    <property type="entry name" value="AbrB/MazE/MraZ-like"/>
    <property type="match status" value="1"/>
</dbReference>
<dbReference type="SMART" id="SM00966">
    <property type="entry name" value="SpoVT_AbrB"/>
    <property type="match status" value="1"/>
</dbReference>
<dbReference type="InterPro" id="IPR007159">
    <property type="entry name" value="SpoVT-AbrB_dom"/>
</dbReference>
<reference evidence="3 4" key="1">
    <citation type="submission" date="2018-09" db="EMBL/GenBank/DDBJ databases">
        <title>Genome sequencing of Nocardioides immobilis CCTCC AB 2017083 for comparison to Nocardioides silvaticus.</title>
        <authorList>
            <person name="Li C."/>
            <person name="Wang G."/>
        </authorList>
    </citation>
    <scope>NUCLEOTIDE SEQUENCE [LARGE SCALE GENOMIC DNA]</scope>
    <source>
        <strain evidence="3 4">CCTCC AB 2017083</strain>
    </source>
</reference>
<dbReference type="RefSeq" id="WP_118925901.1">
    <property type="nucleotide sequence ID" value="NZ_QXGH01000017.1"/>
</dbReference>
<dbReference type="Proteomes" id="UP000283644">
    <property type="component" value="Unassembled WGS sequence"/>
</dbReference>
<gene>
    <name evidence="3" type="ORF">D0Z08_14255</name>
</gene>
<dbReference type="AlphaFoldDB" id="A0A417Y1Q3"/>
<feature type="domain" description="SpoVT-AbrB" evidence="2">
    <location>
        <begin position="1"/>
        <end position="47"/>
    </location>
</feature>
<dbReference type="PROSITE" id="PS51740">
    <property type="entry name" value="SPOVT_ABRB"/>
    <property type="match status" value="1"/>
</dbReference>
<evidence type="ECO:0000256" key="1">
    <source>
        <dbReference type="PROSITE-ProRule" id="PRU01076"/>
    </source>
</evidence>
<dbReference type="NCBIfam" id="TIGR01439">
    <property type="entry name" value="lp_hng_hel_AbrB"/>
    <property type="match status" value="1"/>
</dbReference>
<organism evidence="3 4">
    <name type="scientific">Nocardioides immobilis</name>
    <dbReference type="NCBI Taxonomy" id="2049295"/>
    <lineage>
        <taxon>Bacteria</taxon>
        <taxon>Bacillati</taxon>
        <taxon>Actinomycetota</taxon>
        <taxon>Actinomycetes</taxon>
        <taxon>Propionibacteriales</taxon>
        <taxon>Nocardioidaceae</taxon>
        <taxon>Nocardioides</taxon>
    </lineage>
</organism>
<dbReference type="Gene3D" id="2.10.260.10">
    <property type="match status" value="1"/>
</dbReference>
<proteinExistence type="predicted"/>
<keyword evidence="4" id="KW-1185">Reference proteome</keyword>
<dbReference type="OrthoDB" id="9811597at2"/>
<sequence length="90" mass="9509">MAASTVTSKGQITIPKEVRDDLGLETGSSVLFVKMSDGSYRLVARTGQMKDLAGILHRPGRRPLTIDEINDGIAEAAAESARQGLPSAGR</sequence>
<evidence type="ECO:0000259" key="2">
    <source>
        <dbReference type="PROSITE" id="PS51740"/>
    </source>
</evidence>
<dbReference type="EMBL" id="QXGH01000017">
    <property type="protein sequence ID" value="RHW26487.1"/>
    <property type="molecule type" value="Genomic_DNA"/>
</dbReference>
<accession>A0A417Y1Q3</accession>